<dbReference type="STRING" id="1499967.U27_01619"/>
<dbReference type="SMART" id="SM00028">
    <property type="entry name" value="TPR"/>
    <property type="match status" value="3"/>
</dbReference>
<accession>A0A0S6W586</accession>
<dbReference type="InterPro" id="IPR034122">
    <property type="entry name" value="Retropepsin-like_bacterial"/>
</dbReference>
<protein>
    <submittedName>
        <fullName evidence="3">CTPR390 protein</fullName>
    </submittedName>
</protein>
<dbReference type="PROSITE" id="PS50293">
    <property type="entry name" value="TPR_REGION"/>
    <property type="match status" value="1"/>
</dbReference>
<dbReference type="eggNOG" id="COG3577">
    <property type="taxonomic scope" value="Bacteria"/>
</dbReference>
<dbReference type="Pfam" id="PF13424">
    <property type="entry name" value="TPR_12"/>
    <property type="match status" value="1"/>
</dbReference>
<dbReference type="InterPro" id="IPR011969">
    <property type="entry name" value="Clan_AA_Asp_peptidase_C"/>
</dbReference>
<dbReference type="InterPro" id="IPR021109">
    <property type="entry name" value="Peptidase_aspartic_dom_sf"/>
</dbReference>
<evidence type="ECO:0000313" key="4">
    <source>
        <dbReference type="Proteomes" id="UP000030661"/>
    </source>
</evidence>
<dbReference type="Gene3D" id="1.25.40.10">
    <property type="entry name" value="Tetratricopeptide repeat domain"/>
    <property type="match status" value="1"/>
</dbReference>
<dbReference type="Pfam" id="PF13975">
    <property type="entry name" value="gag-asp_proteas"/>
    <property type="match status" value="1"/>
</dbReference>
<dbReference type="EMBL" id="DF820463">
    <property type="protein sequence ID" value="GAK54789.1"/>
    <property type="molecule type" value="Genomic_DNA"/>
</dbReference>
<dbReference type="GO" id="GO:0006508">
    <property type="term" value="P:proteolysis"/>
    <property type="evidence" value="ECO:0007669"/>
    <property type="project" value="InterPro"/>
</dbReference>
<dbReference type="InterPro" id="IPR011990">
    <property type="entry name" value="TPR-like_helical_dom_sf"/>
</dbReference>
<dbReference type="AlphaFoldDB" id="A0A0S6W586"/>
<dbReference type="HOGENOM" id="CLU_791457_0_0_0"/>
<dbReference type="GO" id="GO:0004190">
    <property type="term" value="F:aspartic-type endopeptidase activity"/>
    <property type="evidence" value="ECO:0007669"/>
    <property type="project" value="InterPro"/>
</dbReference>
<sequence>MGLNFKIDLLQTRLISIIVFFTLLTPCSGAAEIYRWKNGQGQIHYSSSPPSYPVAGLIEVKRNNRWYPYTGQETFSNLTANPANQITYTTSFPNQELPLEKAAQQTVIPYSQYQSMIIVDVTLNRNITRPFAVDTGATYTVISQELANRLHIHPTSATPQITLQTANGRIQVPLVTLDSLSVNGLESANITAAIHQFDESSMISGLLGLNFLNRFQMTVNARENQLIFIPIARDCVAAKEQIDLGQALRNNSEQEAAYYRKALMLCPDLVDAYYFLGVVYIHQQDAQRAIDIHRQLLRKLPHEAEVYFRLGVSYLLQRDFQQAESQFQKALELDATHQQAREYLERLKNL</sequence>
<dbReference type="SUPFAM" id="SSF48452">
    <property type="entry name" value="TPR-like"/>
    <property type="match status" value="1"/>
</dbReference>
<proteinExistence type="predicted"/>
<feature type="domain" description="DUF4124" evidence="2">
    <location>
        <begin position="21"/>
        <end position="51"/>
    </location>
</feature>
<feature type="repeat" description="TPR" evidence="1">
    <location>
        <begin position="270"/>
        <end position="303"/>
    </location>
</feature>
<dbReference type="Gene3D" id="2.40.70.10">
    <property type="entry name" value="Acid Proteases"/>
    <property type="match status" value="1"/>
</dbReference>
<dbReference type="eggNOG" id="COG0457">
    <property type="taxonomic scope" value="Bacteria"/>
</dbReference>
<evidence type="ECO:0000256" key="1">
    <source>
        <dbReference type="PROSITE-ProRule" id="PRU00339"/>
    </source>
</evidence>
<dbReference type="PROSITE" id="PS50005">
    <property type="entry name" value="TPR"/>
    <property type="match status" value="2"/>
</dbReference>
<evidence type="ECO:0000259" key="2">
    <source>
        <dbReference type="Pfam" id="PF13511"/>
    </source>
</evidence>
<dbReference type="PROSITE" id="PS00141">
    <property type="entry name" value="ASP_PROTEASE"/>
    <property type="match status" value="1"/>
</dbReference>
<dbReference type="Proteomes" id="UP000030661">
    <property type="component" value="Unassembled WGS sequence"/>
</dbReference>
<dbReference type="InterPro" id="IPR019734">
    <property type="entry name" value="TPR_rpt"/>
</dbReference>
<name>A0A0S6W586_VECG1</name>
<dbReference type="SUPFAM" id="SSF50630">
    <property type="entry name" value="Acid proteases"/>
    <property type="match status" value="1"/>
</dbReference>
<evidence type="ECO:0000313" key="3">
    <source>
        <dbReference type="EMBL" id="GAK54789.1"/>
    </source>
</evidence>
<keyword evidence="4" id="KW-1185">Reference proteome</keyword>
<keyword evidence="1" id="KW-0802">TPR repeat</keyword>
<gene>
    <name evidence="3" type="ORF">U27_01619</name>
</gene>
<dbReference type="NCBIfam" id="TIGR02281">
    <property type="entry name" value="clan_AA_DTGA"/>
    <property type="match status" value="1"/>
</dbReference>
<organism evidence="3">
    <name type="scientific">Vecturithrix granuli</name>
    <dbReference type="NCBI Taxonomy" id="1499967"/>
    <lineage>
        <taxon>Bacteria</taxon>
        <taxon>Candidatus Moduliflexota</taxon>
        <taxon>Candidatus Vecturitrichia</taxon>
        <taxon>Candidatus Vecturitrichales</taxon>
        <taxon>Candidatus Vecturitrichaceae</taxon>
        <taxon>Candidatus Vecturithrix</taxon>
    </lineage>
</organism>
<feature type="repeat" description="TPR" evidence="1">
    <location>
        <begin position="304"/>
        <end position="337"/>
    </location>
</feature>
<dbReference type="CDD" id="cd05483">
    <property type="entry name" value="retropepsin_like_bacteria"/>
    <property type="match status" value="1"/>
</dbReference>
<dbReference type="InterPro" id="IPR025392">
    <property type="entry name" value="DUF4124"/>
</dbReference>
<reference evidence="3" key="1">
    <citation type="journal article" date="2015" name="PeerJ">
        <title>First genomic representation of candidate bacterial phylum KSB3 points to enhanced environmental sensing as a trigger of wastewater bulking.</title>
        <authorList>
            <person name="Sekiguchi Y."/>
            <person name="Ohashi A."/>
            <person name="Parks D.H."/>
            <person name="Yamauchi T."/>
            <person name="Tyson G.W."/>
            <person name="Hugenholtz P."/>
        </authorList>
    </citation>
    <scope>NUCLEOTIDE SEQUENCE [LARGE SCALE GENOMIC DNA]</scope>
</reference>
<dbReference type="InterPro" id="IPR001969">
    <property type="entry name" value="Aspartic_peptidase_AS"/>
</dbReference>
<dbReference type="Pfam" id="PF13511">
    <property type="entry name" value="DUF4124"/>
    <property type="match status" value="1"/>
</dbReference>